<feature type="transmembrane region" description="Helical" evidence="2">
    <location>
        <begin position="57"/>
        <end position="75"/>
    </location>
</feature>
<dbReference type="GO" id="GO:0004190">
    <property type="term" value="F:aspartic-type endopeptidase activity"/>
    <property type="evidence" value="ECO:0007669"/>
    <property type="project" value="InterPro"/>
</dbReference>
<dbReference type="EMBL" id="SMKU01000057">
    <property type="protein sequence ID" value="TDD89564.1"/>
    <property type="molecule type" value="Genomic_DNA"/>
</dbReference>
<proteinExistence type="inferred from homology"/>
<evidence type="ECO:0000313" key="4">
    <source>
        <dbReference type="EMBL" id="TDD89564.1"/>
    </source>
</evidence>
<comment type="caution">
    <text evidence="4">The sequence shown here is derived from an EMBL/GenBank/DDBJ whole genome shotgun (WGS) entry which is preliminary data.</text>
</comment>
<feature type="domain" description="Prepilin type IV endopeptidase peptidase" evidence="3">
    <location>
        <begin position="67"/>
        <end position="168"/>
    </location>
</feature>
<feature type="transmembrane region" description="Helical" evidence="2">
    <location>
        <begin position="32"/>
        <end position="51"/>
    </location>
</feature>
<dbReference type="InterPro" id="IPR050882">
    <property type="entry name" value="Prepilin_peptidase/N-MTase"/>
</dbReference>
<reference evidence="4 5" key="1">
    <citation type="submission" date="2019-03" db="EMBL/GenBank/DDBJ databases">
        <title>Draft genome sequences of novel Actinobacteria.</title>
        <authorList>
            <person name="Sahin N."/>
            <person name="Ay H."/>
            <person name="Saygin H."/>
        </authorList>
    </citation>
    <scope>NUCLEOTIDE SEQUENCE [LARGE SCALE GENOMIC DNA]</scope>
    <source>
        <strain evidence="4 5">H3C3</strain>
    </source>
</reference>
<feature type="transmembrane region" description="Helical" evidence="2">
    <location>
        <begin position="82"/>
        <end position="101"/>
    </location>
</feature>
<comment type="similarity">
    <text evidence="1">Belongs to the peptidase A24 family.</text>
</comment>
<sequence>MDAPDAPAPARSAGTDWSPRAGWTVPLRRRPVPVALSCVAVAAVVAWRIGARPELPAFLWLGLAGPLLGVVDAALQRLPEPLTLPSYAAGLILLGAAAPFTDDGGGRFVHALIGMAALGGFFGVQWFFLPEGTIGFGDVVLAGLLGLYLGWLGGPAWFLGAAAAIVLAGLTALVLLATRRAGRGAALPYGPFLLVGALIAIVVHGA</sequence>
<dbReference type="AlphaFoldDB" id="A0A4R5BYP7"/>
<feature type="transmembrane region" description="Helical" evidence="2">
    <location>
        <begin position="107"/>
        <end position="128"/>
    </location>
</feature>
<dbReference type="Pfam" id="PF01478">
    <property type="entry name" value="Peptidase_A24"/>
    <property type="match status" value="1"/>
</dbReference>
<evidence type="ECO:0000259" key="3">
    <source>
        <dbReference type="Pfam" id="PF01478"/>
    </source>
</evidence>
<gene>
    <name evidence="4" type="ORF">E1298_13990</name>
</gene>
<protein>
    <submittedName>
        <fullName evidence="4">Prepilin peptidase</fullName>
    </submittedName>
</protein>
<dbReference type="OrthoDB" id="2087435at2"/>
<feature type="transmembrane region" description="Helical" evidence="2">
    <location>
        <begin position="157"/>
        <end position="178"/>
    </location>
</feature>
<dbReference type="Proteomes" id="UP000294513">
    <property type="component" value="Unassembled WGS sequence"/>
</dbReference>
<dbReference type="PANTHER" id="PTHR30487">
    <property type="entry name" value="TYPE 4 PREPILIN-LIKE PROTEINS LEADER PEPTIDE-PROCESSING ENZYME"/>
    <property type="match status" value="1"/>
</dbReference>
<keyword evidence="2" id="KW-1133">Transmembrane helix</keyword>
<dbReference type="GO" id="GO:0005886">
    <property type="term" value="C:plasma membrane"/>
    <property type="evidence" value="ECO:0007669"/>
    <property type="project" value="TreeGrafter"/>
</dbReference>
<dbReference type="GO" id="GO:0006465">
    <property type="term" value="P:signal peptide processing"/>
    <property type="evidence" value="ECO:0007669"/>
    <property type="project" value="TreeGrafter"/>
</dbReference>
<dbReference type="InterPro" id="IPR000045">
    <property type="entry name" value="Prepilin_IV_endopep_pep"/>
</dbReference>
<keyword evidence="5" id="KW-1185">Reference proteome</keyword>
<dbReference type="PANTHER" id="PTHR30487:SF0">
    <property type="entry name" value="PREPILIN LEADER PEPTIDASE_N-METHYLTRANSFERASE-RELATED"/>
    <property type="match status" value="1"/>
</dbReference>
<keyword evidence="2" id="KW-0812">Transmembrane</keyword>
<evidence type="ECO:0000256" key="1">
    <source>
        <dbReference type="ARBA" id="ARBA00005801"/>
    </source>
</evidence>
<name>A0A4R5BYP7_9ACTN</name>
<feature type="transmembrane region" description="Helical" evidence="2">
    <location>
        <begin position="185"/>
        <end position="203"/>
    </location>
</feature>
<keyword evidence="2" id="KW-0472">Membrane</keyword>
<dbReference type="RefSeq" id="WP_131893134.1">
    <property type="nucleotide sequence ID" value="NZ_SMKU01000057.1"/>
</dbReference>
<evidence type="ECO:0000313" key="5">
    <source>
        <dbReference type="Proteomes" id="UP000294513"/>
    </source>
</evidence>
<evidence type="ECO:0000256" key="2">
    <source>
        <dbReference type="SAM" id="Phobius"/>
    </source>
</evidence>
<organism evidence="4 5">
    <name type="scientific">Actinomadura rubrisoli</name>
    <dbReference type="NCBI Taxonomy" id="2530368"/>
    <lineage>
        <taxon>Bacteria</taxon>
        <taxon>Bacillati</taxon>
        <taxon>Actinomycetota</taxon>
        <taxon>Actinomycetes</taxon>
        <taxon>Streptosporangiales</taxon>
        <taxon>Thermomonosporaceae</taxon>
        <taxon>Actinomadura</taxon>
    </lineage>
</organism>
<accession>A0A4R5BYP7</accession>